<name>X1IEA6_9ZZZZ</name>
<dbReference type="EMBL" id="BARU01043383">
    <property type="protein sequence ID" value="GAH80751.1"/>
    <property type="molecule type" value="Genomic_DNA"/>
</dbReference>
<evidence type="ECO:0000313" key="1">
    <source>
        <dbReference type="EMBL" id="GAH80751.1"/>
    </source>
</evidence>
<sequence>ILSIAGAVIAIISFVIARMGDARKNEHRLTLIEGDLKLIRFEVETKLAPVWNAIMTELPKLLISERTPELDKLLNKHLTNNNPLTDTEKTRTIELLGIEIKRAVEDKNIGRATTLLLVRSGFMGLRS</sequence>
<accession>X1IEA6</accession>
<reference evidence="1" key="1">
    <citation type="journal article" date="2014" name="Front. Microbiol.">
        <title>High frequency of phylogenetically diverse reductive dehalogenase-homologous genes in deep subseafloor sedimentary metagenomes.</title>
        <authorList>
            <person name="Kawai M."/>
            <person name="Futagami T."/>
            <person name="Toyoda A."/>
            <person name="Takaki Y."/>
            <person name="Nishi S."/>
            <person name="Hori S."/>
            <person name="Arai W."/>
            <person name="Tsubouchi T."/>
            <person name="Morono Y."/>
            <person name="Uchiyama I."/>
            <person name="Ito T."/>
            <person name="Fujiyama A."/>
            <person name="Inagaki F."/>
            <person name="Takami H."/>
        </authorList>
    </citation>
    <scope>NUCLEOTIDE SEQUENCE</scope>
    <source>
        <strain evidence="1">Expedition CK06-06</strain>
    </source>
</reference>
<organism evidence="1">
    <name type="scientific">marine sediment metagenome</name>
    <dbReference type="NCBI Taxonomy" id="412755"/>
    <lineage>
        <taxon>unclassified sequences</taxon>
        <taxon>metagenomes</taxon>
        <taxon>ecological metagenomes</taxon>
    </lineage>
</organism>
<gene>
    <name evidence="1" type="ORF">S03H2_66444</name>
</gene>
<comment type="caution">
    <text evidence="1">The sequence shown here is derived from an EMBL/GenBank/DDBJ whole genome shotgun (WGS) entry which is preliminary data.</text>
</comment>
<feature type="non-terminal residue" evidence="1">
    <location>
        <position position="1"/>
    </location>
</feature>
<protein>
    <submittedName>
        <fullName evidence="1">Uncharacterized protein</fullName>
    </submittedName>
</protein>
<dbReference type="AlphaFoldDB" id="X1IEA6"/>
<proteinExistence type="predicted"/>